<evidence type="ECO:0000313" key="2">
    <source>
        <dbReference type="EMBL" id="RKT01110.1"/>
    </source>
</evidence>
<comment type="caution">
    <text evidence="2">The sequence shown here is derived from an EMBL/GenBank/DDBJ whole genome shotgun (WGS) entry which is preliminary data.</text>
</comment>
<evidence type="ECO:0000313" key="3">
    <source>
        <dbReference type="Proteomes" id="UP000272428"/>
    </source>
</evidence>
<organism evidence="2 3">
    <name type="scientific">Chryseobacterium defluvii</name>
    <dbReference type="NCBI Taxonomy" id="160396"/>
    <lineage>
        <taxon>Bacteria</taxon>
        <taxon>Pseudomonadati</taxon>
        <taxon>Bacteroidota</taxon>
        <taxon>Flavobacteriia</taxon>
        <taxon>Flavobacteriales</taxon>
        <taxon>Weeksellaceae</taxon>
        <taxon>Chryseobacterium group</taxon>
        <taxon>Chryseobacterium</taxon>
    </lineage>
</organism>
<reference evidence="2 3" key="1">
    <citation type="submission" date="2018-10" db="EMBL/GenBank/DDBJ databases">
        <title>Genomic Encyclopedia of Archaeal and Bacterial Type Strains, Phase II (KMG-II): from individual species to whole genera.</title>
        <authorList>
            <person name="Goeker M."/>
        </authorList>
    </citation>
    <scope>NUCLEOTIDE SEQUENCE [LARGE SCALE GENOMIC DNA]</scope>
    <source>
        <strain evidence="2 3">DSM 14219</strain>
    </source>
</reference>
<gene>
    <name evidence="2" type="ORF">BCF58_0324</name>
</gene>
<protein>
    <submittedName>
        <fullName evidence="2">Tail protein (Putative endopeptidase)</fullName>
    </submittedName>
</protein>
<dbReference type="InterPro" id="IPR010572">
    <property type="entry name" value="Tail_dom"/>
</dbReference>
<dbReference type="EMBL" id="RBXB01000001">
    <property type="protein sequence ID" value="RKT01110.1"/>
    <property type="molecule type" value="Genomic_DNA"/>
</dbReference>
<dbReference type="Pfam" id="PF06605">
    <property type="entry name" value="Prophage_tail"/>
    <property type="match status" value="1"/>
</dbReference>
<feature type="domain" description="Tail spike" evidence="1">
    <location>
        <begin position="134"/>
        <end position="270"/>
    </location>
</feature>
<sequence>MNNIKIYRNGNPIFNLIERGKRTVESASLNRVLLSDDSISIKLNSVSVLDIRINDYFILFGSVYRINVLPAVDKKSNSQYEYNIIAQGLMFDLLRCKYFNADATGFGPDLEFPLIGTIETFLIVLRNNMRRFASNWEIGNFTNGETKTITFSEDNCLSALQKICNEFKTDFWIKAEDNKFVIHTGNYGKTVPVQFEYGKGKGLYSLSRTNVDENDIINRLYVFGGSQNIPNEYRNFSTKLKLPSSDYIEDQASVYSFGLKEGSITFDDVYPHRTGKITGLGGTKFKFFDTTMDFDLNAKNSDGSTKYLVAGTSAKVHFNTGNLAGYEFEIKKGGYDHNTKSFEIIPFKNDQGQSFPDENSAAFQFSVGDEYVILDINMPQSYIDNAENELLQKGIEQFELHKNAKVSYSMEVDPEYMKRIGVGKFDIGDYIRIIDEPLKINKVLRVNQETIDFIQNGEWNQYRTKIVIADSYEINYASQLILDIKEIKNVMSITNLGQINYSKLGLKTTEELKNLVFDTDDYFNPENIRPNSIETNMLSVGAKSQQISCSVVFYVMFENDKNKVKVNPGIVYSQTFDKEWTIAEDTETIPDDDYRYVYAACSKTGTNGTIVFTKDQIKFDADPNDYYFLIGILHSVVDNVRVLSITVGTTTINGGLIRTGIISSLDGQMTINLDTQEIKAKIKFLSGSDGFTSIDGGVLMSEVIEVGDGTVQNAFVSGKTDVGDTTGTSIRFGAGANYINRNTAPFRVQHNGKLIAQNADISGVINATSGTFSGTINAYAGTFGSVITNKYFTITSDGLESPQGWIVVGDYTSAGDSRKFAQLSGLQNSGSGMLTIVNTKSDGTFHTGISLDVRNGTGGNLALDIPNGGIRVQGENGYNGTLKMETAGGNTIFVEVRNGLLTNWFT</sequence>
<accession>A0A495SNV5</accession>
<dbReference type="RefSeq" id="WP_121460052.1">
    <property type="nucleotide sequence ID" value="NZ_RBXB01000001.1"/>
</dbReference>
<dbReference type="Proteomes" id="UP000272428">
    <property type="component" value="Unassembled WGS sequence"/>
</dbReference>
<evidence type="ECO:0000259" key="1">
    <source>
        <dbReference type="Pfam" id="PF06605"/>
    </source>
</evidence>
<dbReference type="AlphaFoldDB" id="A0A495SNV5"/>
<dbReference type="OrthoDB" id="1031347at2"/>
<proteinExistence type="predicted"/>
<keyword evidence="3" id="KW-1185">Reference proteome</keyword>
<name>A0A495SNV5_9FLAO</name>